<keyword evidence="1 2" id="KW-0238">DNA-binding</keyword>
<dbReference type="InterPro" id="IPR001647">
    <property type="entry name" value="HTH_TetR"/>
</dbReference>
<name>A0ABS4G866_9CLOT</name>
<evidence type="ECO:0000256" key="1">
    <source>
        <dbReference type="ARBA" id="ARBA00023125"/>
    </source>
</evidence>
<dbReference type="EMBL" id="JAGGKC010000038">
    <property type="protein sequence ID" value="MBP1920729.1"/>
    <property type="molecule type" value="Genomic_DNA"/>
</dbReference>
<evidence type="ECO:0000313" key="4">
    <source>
        <dbReference type="EMBL" id="MBP1920729.1"/>
    </source>
</evidence>
<feature type="domain" description="HTH tetR-type" evidence="3">
    <location>
        <begin position="11"/>
        <end position="71"/>
    </location>
</feature>
<dbReference type="SUPFAM" id="SSF48498">
    <property type="entry name" value="Tetracyclin repressor-like, C-terminal domain"/>
    <property type="match status" value="1"/>
</dbReference>
<accession>A0ABS4G866</accession>
<proteinExistence type="predicted"/>
<dbReference type="RefSeq" id="WP_209460891.1">
    <property type="nucleotide sequence ID" value="NZ_JAGGKC010000038.1"/>
</dbReference>
<evidence type="ECO:0000256" key="2">
    <source>
        <dbReference type="PROSITE-ProRule" id="PRU00335"/>
    </source>
</evidence>
<dbReference type="InterPro" id="IPR050624">
    <property type="entry name" value="HTH-type_Tx_Regulator"/>
</dbReference>
<evidence type="ECO:0000259" key="3">
    <source>
        <dbReference type="PROSITE" id="PS50977"/>
    </source>
</evidence>
<dbReference type="PANTHER" id="PTHR43479:SF11">
    <property type="entry name" value="ACREF_ENVCD OPERON REPRESSOR-RELATED"/>
    <property type="match status" value="1"/>
</dbReference>
<sequence>MPKSTFFNLPDEKRWKIESAALEEFRKHSYQSSSINRIVSVSDIPKGSFYQYFENKKDLYMHIISIIAEKKLEYMGPLLQNPQNLDLFTLIRELFRSGIEFGINNPEFLEIGNRLMRDQSSEIYKELLNDNRSRSDEIFKKLLKEAQSKGEVREDLDINLAAFLLTSLNSTVMDYYISEHGDEGYSIDILKEVDKLIGFIRYGFAERGEGN</sequence>
<comment type="caution">
    <text evidence="4">The sequence shown here is derived from an EMBL/GenBank/DDBJ whole genome shotgun (WGS) entry which is preliminary data.</text>
</comment>
<keyword evidence="5" id="KW-1185">Reference proteome</keyword>
<dbReference type="Gene3D" id="1.10.357.10">
    <property type="entry name" value="Tetracycline Repressor, domain 2"/>
    <property type="match status" value="1"/>
</dbReference>
<dbReference type="Pfam" id="PF00440">
    <property type="entry name" value="TetR_N"/>
    <property type="match status" value="1"/>
</dbReference>
<evidence type="ECO:0000313" key="5">
    <source>
        <dbReference type="Proteomes" id="UP001519271"/>
    </source>
</evidence>
<reference evidence="4 5" key="1">
    <citation type="submission" date="2021-03" db="EMBL/GenBank/DDBJ databases">
        <title>Genomic Encyclopedia of Type Strains, Phase IV (KMG-IV): sequencing the most valuable type-strain genomes for metagenomic binning, comparative biology and taxonomic classification.</title>
        <authorList>
            <person name="Goeker M."/>
        </authorList>
    </citation>
    <scope>NUCLEOTIDE SEQUENCE [LARGE SCALE GENOMIC DNA]</scope>
    <source>
        <strain evidence="4 5">DSM 6139</strain>
    </source>
</reference>
<dbReference type="InterPro" id="IPR009057">
    <property type="entry name" value="Homeodomain-like_sf"/>
</dbReference>
<feature type="DNA-binding region" description="H-T-H motif" evidence="2">
    <location>
        <begin position="34"/>
        <end position="53"/>
    </location>
</feature>
<dbReference type="InterPro" id="IPR036271">
    <property type="entry name" value="Tet_transcr_reg_TetR-rel_C_sf"/>
</dbReference>
<dbReference type="SUPFAM" id="SSF46689">
    <property type="entry name" value="Homeodomain-like"/>
    <property type="match status" value="1"/>
</dbReference>
<dbReference type="PANTHER" id="PTHR43479">
    <property type="entry name" value="ACREF/ENVCD OPERON REPRESSOR-RELATED"/>
    <property type="match status" value="1"/>
</dbReference>
<dbReference type="PROSITE" id="PS50977">
    <property type="entry name" value="HTH_TETR_2"/>
    <property type="match status" value="1"/>
</dbReference>
<dbReference type="Proteomes" id="UP001519271">
    <property type="component" value="Unassembled WGS sequence"/>
</dbReference>
<organism evidence="4 5">
    <name type="scientific">Youngiibacter multivorans</name>
    <dbReference type="NCBI Taxonomy" id="937251"/>
    <lineage>
        <taxon>Bacteria</taxon>
        <taxon>Bacillati</taxon>
        <taxon>Bacillota</taxon>
        <taxon>Clostridia</taxon>
        <taxon>Eubacteriales</taxon>
        <taxon>Clostridiaceae</taxon>
        <taxon>Youngiibacter</taxon>
    </lineage>
</organism>
<gene>
    <name evidence="4" type="ORF">J2Z34_003244</name>
</gene>
<protein>
    <submittedName>
        <fullName evidence="4">AcrR family transcriptional regulator</fullName>
    </submittedName>
</protein>